<sequence>MNTFKEIANEDTIDYLVARIGDCAAIYDTNLFNLLRKFAGDIYDGGLWVVREYPNGAFAYIFPEDTIIPNVNHPNMQNVQCSLEAASYAANLFLLTALAEHLIEKGNEELAEKLLNYHQALSDALAGRMVSICDMGSWREPTPEELALPREIYPERAAIQAMIN</sequence>
<dbReference type="EMBL" id="LUKJ01000002">
    <property type="protein sequence ID" value="KZN20517.1"/>
    <property type="molecule type" value="Genomic_DNA"/>
</dbReference>
<dbReference type="AlphaFoldDB" id="A0A161Z9X1"/>
<protein>
    <recommendedName>
        <fullName evidence="3">Antirestriction protein</fullName>
    </recommendedName>
</protein>
<dbReference type="InterPro" id="IPR042297">
    <property type="entry name" value="Antirestriction_sf"/>
</dbReference>
<evidence type="ECO:0000313" key="2">
    <source>
        <dbReference type="Proteomes" id="UP000076489"/>
    </source>
</evidence>
<dbReference type="Gene3D" id="3.30.70.3580">
    <property type="entry name" value="Antirestriction protein"/>
    <property type="match status" value="1"/>
</dbReference>
<dbReference type="RefSeq" id="WP_063340564.1">
    <property type="nucleotide sequence ID" value="NZ_LUKJ01000002.1"/>
</dbReference>
<reference evidence="1 2" key="2">
    <citation type="journal article" date="2018" name="Nature">
        <title>Mutant phenotypes for thousands of bacterial genes of unknown function.</title>
        <authorList>
            <person name="Price M.N."/>
            <person name="Wetmore K.M."/>
            <person name="Waters R.J."/>
            <person name="Callaghan M."/>
            <person name="Ray J."/>
            <person name="Liu H."/>
            <person name="Kuehl J.V."/>
            <person name="Melnyk R.A."/>
            <person name="Lamson J.S."/>
            <person name="Suh Y."/>
            <person name="Carlson H.K."/>
            <person name="Esquivel Z."/>
            <person name="Sadeeshkumar H."/>
            <person name="Chakraborty R."/>
            <person name="Zane G.M."/>
            <person name="Rubin B.E."/>
            <person name="Wall J.D."/>
            <person name="Visel A."/>
            <person name="Bristow J."/>
            <person name="Blow M.J."/>
            <person name="Arkin A.P."/>
            <person name="Deutschbauer A.M."/>
        </authorList>
    </citation>
    <scope>NUCLEOTIDE SEQUENCE [LARGE SCALE GENOMIC DNA]</scope>
    <source>
        <strain evidence="1 2">FW300-N1B4</strain>
    </source>
</reference>
<reference evidence="2" key="1">
    <citation type="submission" date="2016-03" db="EMBL/GenBank/DDBJ databases">
        <authorList>
            <person name="Ray J."/>
            <person name="Price M."/>
            <person name="Deutschbauer A."/>
        </authorList>
    </citation>
    <scope>NUCLEOTIDE SEQUENCE [LARGE SCALE GENOMIC DNA]</scope>
    <source>
        <strain evidence="2">FW300-N1B4</strain>
    </source>
</reference>
<dbReference type="Proteomes" id="UP000076489">
    <property type="component" value="Unassembled WGS sequence"/>
</dbReference>
<comment type="caution">
    <text evidence="1">The sequence shown here is derived from an EMBL/GenBank/DDBJ whole genome shotgun (WGS) entry which is preliminary data.</text>
</comment>
<accession>A0A161Z9X1</accession>
<evidence type="ECO:0000313" key="1">
    <source>
        <dbReference type="EMBL" id="KZN20517.1"/>
    </source>
</evidence>
<name>A0A161Z9X1_PSEFL</name>
<evidence type="ECO:0008006" key="3">
    <source>
        <dbReference type="Google" id="ProtNLM"/>
    </source>
</evidence>
<proteinExistence type="predicted"/>
<organism evidence="1 2">
    <name type="scientific">Pseudomonas fluorescens</name>
    <dbReference type="NCBI Taxonomy" id="294"/>
    <lineage>
        <taxon>Bacteria</taxon>
        <taxon>Pseudomonadati</taxon>
        <taxon>Pseudomonadota</taxon>
        <taxon>Gammaproteobacteria</taxon>
        <taxon>Pseudomonadales</taxon>
        <taxon>Pseudomonadaceae</taxon>
        <taxon>Pseudomonas</taxon>
    </lineage>
</organism>
<gene>
    <name evidence="1" type="ORF">A1D17_02960</name>
</gene>
<dbReference type="OrthoDB" id="6913918at2"/>